<keyword evidence="2" id="KW-0732">Signal</keyword>
<name>A0A1F5YVW4_9BACT</name>
<dbReference type="EMBL" id="MFJD01000004">
    <property type="protein sequence ID" value="OGG04340.1"/>
    <property type="molecule type" value="Genomic_DNA"/>
</dbReference>
<dbReference type="AlphaFoldDB" id="A0A1F5YVW4"/>
<dbReference type="Proteomes" id="UP000178448">
    <property type="component" value="Unassembled WGS sequence"/>
</dbReference>
<keyword evidence="4" id="KW-1015">Disulfide bond</keyword>
<sequence length="165" mass="18297">MPVGTTVTGSASASAYLVEFSDYQCPACKAWEPTVTEIISAYGDRMQFAYRHFPLDQHQVADTAARAAEAAGLQGKFWEMHSLLFGNQERMSDTIFAELAAQLSLDNDRFQNDMNSAAVREKIGRDRGDGIKFGVDSTPSFYLNGRKLELKEFDDLKKAVSQAVK</sequence>
<evidence type="ECO:0000256" key="2">
    <source>
        <dbReference type="ARBA" id="ARBA00022729"/>
    </source>
</evidence>
<dbReference type="InterPro" id="IPR012336">
    <property type="entry name" value="Thioredoxin-like_fold"/>
</dbReference>
<dbReference type="STRING" id="1798374.A2Z33_03460"/>
<evidence type="ECO:0000313" key="7">
    <source>
        <dbReference type="EMBL" id="OGG04340.1"/>
    </source>
</evidence>
<dbReference type="PANTHER" id="PTHR13887:SF14">
    <property type="entry name" value="DISULFIDE BOND FORMATION PROTEIN D"/>
    <property type="match status" value="1"/>
</dbReference>
<evidence type="ECO:0000256" key="4">
    <source>
        <dbReference type="ARBA" id="ARBA00023157"/>
    </source>
</evidence>
<dbReference type="SUPFAM" id="SSF52833">
    <property type="entry name" value="Thioredoxin-like"/>
    <property type="match status" value="1"/>
</dbReference>
<dbReference type="PANTHER" id="PTHR13887">
    <property type="entry name" value="GLUTATHIONE S-TRANSFERASE KAPPA"/>
    <property type="match status" value="1"/>
</dbReference>
<dbReference type="PROSITE" id="PS51352">
    <property type="entry name" value="THIOREDOXIN_2"/>
    <property type="match status" value="1"/>
</dbReference>
<evidence type="ECO:0000259" key="6">
    <source>
        <dbReference type="PROSITE" id="PS51352"/>
    </source>
</evidence>
<dbReference type="Pfam" id="PF13462">
    <property type="entry name" value="Thioredoxin_4"/>
    <property type="match status" value="1"/>
</dbReference>
<keyword evidence="3" id="KW-0560">Oxidoreductase</keyword>
<comment type="caution">
    <text evidence="7">The sequence shown here is derived from an EMBL/GenBank/DDBJ whole genome shotgun (WGS) entry which is preliminary data.</text>
</comment>
<gene>
    <name evidence="7" type="ORF">A2Z33_03460</name>
</gene>
<reference evidence="7 8" key="1">
    <citation type="journal article" date="2016" name="Nat. Commun.">
        <title>Thousands of microbial genomes shed light on interconnected biogeochemical processes in an aquifer system.</title>
        <authorList>
            <person name="Anantharaman K."/>
            <person name="Brown C.T."/>
            <person name="Hug L.A."/>
            <person name="Sharon I."/>
            <person name="Castelle C.J."/>
            <person name="Probst A.J."/>
            <person name="Thomas B.C."/>
            <person name="Singh A."/>
            <person name="Wilkins M.J."/>
            <person name="Karaoz U."/>
            <person name="Brodie E.L."/>
            <person name="Williams K.H."/>
            <person name="Hubbard S.S."/>
            <person name="Banfield J.F."/>
        </authorList>
    </citation>
    <scope>NUCLEOTIDE SEQUENCE [LARGE SCALE GENOMIC DNA]</scope>
</reference>
<protein>
    <recommendedName>
        <fullName evidence="6">Thioredoxin domain-containing protein</fullName>
    </recommendedName>
</protein>
<evidence type="ECO:0000256" key="1">
    <source>
        <dbReference type="ARBA" id="ARBA00005791"/>
    </source>
</evidence>
<evidence type="ECO:0000256" key="3">
    <source>
        <dbReference type="ARBA" id="ARBA00023002"/>
    </source>
</evidence>
<evidence type="ECO:0000313" key="8">
    <source>
        <dbReference type="Proteomes" id="UP000178448"/>
    </source>
</evidence>
<dbReference type="InterPro" id="IPR013766">
    <property type="entry name" value="Thioredoxin_domain"/>
</dbReference>
<comment type="similarity">
    <text evidence="1">Belongs to the thioredoxin family. DsbA subfamily.</text>
</comment>
<proteinExistence type="inferred from homology"/>
<dbReference type="InterPro" id="IPR036249">
    <property type="entry name" value="Thioredoxin-like_sf"/>
</dbReference>
<dbReference type="GO" id="GO:0016491">
    <property type="term" value="F:oxidoreductase activity"/>
    <property type="evidence" value="ECO:0007669"/>
    <property type="project" value="UniProtKB-KW"/>
</dbReference>
<keyword evidence="5" id="KW-0676">Redox-active center</keyword>
<evidence type="ECO:0000256" key="5">
    <source>
        <dbReference type="ARBA" id="ARBA00023284"/>
    </source>
</evidence>
<feature type="domain" description="Thioredoxin" evidence="6">
    <location>
        <begin position="1"/>
        <end position="165"/>
    </location>
</feature>
<organism evidence="7 8">
    <name type="scientific">Candidatus Gottesmanbacteria bacterium RBG_16_52_11</name>
    <dbReference type="NCBI Taxonomy" id="1798374"/>
    <lineage>
        <taxon>Bacteria</taxon>
        <taxon>Candidatus Gottesmaniibacteriota</taxon>
    </lineage>
</organism>
<dbReference type="Gene3D" id="3.40.30.10">
    <property type="entry name" value="Glutaredoxin"/>
    <property type="match status" value="1"/>
</dbReference>
<accession>A0A1F5YVW4</accession>